<dbReference type="Pfam" id="PF07883">
    <property type="entry name" value="Cupin_2"/>
    <property type="match status" value="1"/>
</dbReference>
<dbReference type="Gene3D" id="2.20.28.10">
    <property type="match status" value="2"/>
</dbReference>
<name>A0A1F7WJY2_9BACT</name>
<dbReference type="Proteomes" id="UP000178735">
    <property type="component" value="Unassembled WGS sequence"/>
</dbReference>
<dbReference type="PANTHER" id="PTHR43865">
    <property type="entry name" value="RUBRERYTHRIN-RELATED"/>
    <property type="match status" value="1"/>
</dbReference>
<dbReference type="AlphaFoldDB" id="A0A1F7WJY2"/>
<evidence type="ECO:0000256" key="1">
    <source>
        <dbReference type="ARBA" id="ARBA00022723"/>
    </source>
</evidence>
<evidence type="ECO:0000313" key="5">
    <source>
        <dbReference type="EMBL" id="OGM02729.1"/>
    </source>
</evidence>
<accession>A0A1F7WJY2</accession>
<dbReference type="InterPro" id="IPR014710">
    <property type="entry name" value="RmlC-like_jellyroll"/>
</dbReference>
<dbReference type="PROSITE" id="PS50903">
    <property type="entry name" value="RUBREDOXIN_LIKE"/>
    <property type="match status" value="2"/>
</dbReference>
<dbReference type="InterPro" id="IPR024934">
    <property type="entry name" value="Rubredoxin-like_dom"/>
</dbReference>
<evidence type="ECO:0000256" key="3">
    <source>
        <dbReference type="SAM" id="MobiDB-lite"/>
    </source>
</evidence>
<keyword evidence="1" id="KW-0479">Metal-binding</keyword>
<sequence length="218" mass="24515">MKQFKCLVCGYIHNGEEPPERCPVCKVGREKFVAVDNSSGQSEPAPRSAEKLAPSPSSMARKFRCVVCGYIHESDEPPERCPVCKAPREKFAPYFPEENENGIVYDNLFDVLETAHEATKKITHLKTEEMVFETYYFLPGQVIDYHKHPAGDQIFVVMQGSGEFFFNCGSETSTKLKVGDYILAPKNVWHKIVNTGANILVMTQVMARNAGMILKSTR</sequence>
<dbReference type="InterPro" id="IPR011051">
    <property type="entry name" value="RmlC_Cupin_sf"/>
</dbReference>
<dbReference type="GO" id="GO:0005506">
    <property type="term" value="F:iron ion binding"/>
    <property type="evidence" value="ECO:0007669"/>
    <property type="project" value="InterPro"/>
</dbReference>
<organism evidence="5 6">
    <name type="scientific">Candidatus Wallbacteria bacterium GWC2_49_35</name>
    <dbReference type="NCBI Taxonomy" id="1817813"/>
    <lineage>
        <taxon>Bacteria</taxon>
        <taxon>Candidatus Walliibacteriota</taxon>
    </lineage>
</organism>
<evidence type="ECO:0000313" key="6">
    <source>
        <dbReference type="Proteomes" id="UP000178735"/>
    </source>
</evidence>
<dbReference type="EMBL" id="MGFH01000202">
    <property type="protein sequence ID" value="OGM02729.1"/>
    <property type="molecule type" value="Genomic_DNA"/>
</dbReference>
<dbReference type="SUPFAM" id="SSF57802">
    <property type="entry name" value="Rubredoxin-like"/>
    <property type="match status" value="2"/>
</dbReference>
<gene>
    <name evidence="5" type="ORF">A2008_06415</name>
</gene>
<dbReference type="STRING" id="1817813.A2008_06415"/>
<comment type="caution">
    <text evidence="5">The sequence shown here is derived from an EMBL/GenBank/DDBJ whole genome shotgun (WGS) entry which is preliminary data.</text>
</comment>
<dbReference type="InterPro" id="IPR013096">
    <property type="entry name" value="Cupin_2"/>
</dbReference>
<keyword evidence="2" id="KW-0408">Iron</keyword>
<evidence type="ECO:0000256" key="2">
    <source>
        <dbReference type="ARBA" id="ARBA00023004"/>
    </source>
</evidence>
<dbReference type="SUPFAM" id="SSF51182">
    <property type="entry name" value="RmlC-like cupins"/>
    <property type="match status" value="1"/>
</dbReference>
<dbReference type="InterPro" id="IPR052364">
    <property type="entry name" value="Rubrerythrin"/>
</dbReference>
<feature type="domain" description="Rubredoxin-like" evidence="4">
    <location>
        <begin position="60"/>
        <end position="94"/>
    </location>
</feature>
<feature type="domain" description="Rubredoxin-like" evidence="4">
    <location>
        <begin position="1"/>
        <end position="35"/>
    </location>
</feature>
<protein>
    <recommendedName>
        <fullName evidence="4">Rubredoxin-like domain-containing protein</fullName>
    </recommendedName>
</protein>
<dbReference type="Pfam" id="PF21349">
    <property type="entry name" value="RUBY_RBDX"/>
    <property type="match status" value="2"/>
</dbReference>
<dbReference type="PANTHER" id="PTHR43865:SF1">
    <property type="entry name" value="RUBRERYTHRIN-RELATED"/>
    <property type="match status" value="1"/>
</dbReference>
<dbReference type="Gene3D" id="2.60.120.10">
    <property type="entry name" value="Jelly Rolls"/>
    <property type="match status" value="1"/>
</dbReference>
<evidence type="ECO:0000259" key="4">
    <source>
        <dbReference type="PROSITE" id="PS50903"/>
    </source>
</evidence>
<feature type="region of interest" description="Disordered" evidence="3">
    <location>
        <begin position="36"/>
        <end position="55"/>
    </location>
</feature>
<dbReference type="CDD" id="cd00729">
    <property type="entry name" value="rubredoxin_SM"/>
    <property type="match status" value="2"/>
</dbReference>
<reference evidence="5 6" key="1">
    <citation type="journal article" date="2016" name="Nat. Commun.">
        <title>Thousands of microbial genomes shed light on interconnected biogeochemical processes in an aquifer system.</title>
        <authorList>
            <person name="Anantharaman K."/>
            <person name="Brown C.T."/>
            <person name="Hug L.A."/>
            <person name="Sharon I."/>
            <person name="Castelle C.J."/>
            <person name="Probst A.J."/>
            <person name="Thomas B.C."/>
            <person name="Singh A."/>
            <person name="Wilkins M.J."/>
            <person name="Karaoz U."/>
            <person name="Brodie E.L."/>
            <person name="Williams K.H."/>
            <person name="Hubbard S.S."/>
            <person name="Banfield J.F."/>
        </authorList>
    </citation>
    <scope>NUCLEOTIDE SEQUENCE [LARGE SCALE GENOMIC DNA]</scope>
</reference>
<dbReference type="InterPro" id="IPR048574">
    <property type="entry name" value="RUBY_RBDX"/>
</dbReference>
<proteinExistence type="predicted"/>